<keyword evidence="3" id="KW-1185">Reference proteome</keyword>
<dbReference type="PROSITE" id="PS51257">
    <property type="entry name" value="PROKAR_LIPOPROTEIN"/>
    <property type="match status" value="1"/>
</dbReference>
<evidence type="ECO:0008006" key="4">
    <source>
        <dbReference type="Google" id="ProtNLM"/>
    </source>
</evidence>
<feature type="compositionally biased region" description="Low complexity" evidence="1">
    <location>
        <begin position="31"/>
        <end position="51"/>
    </location>
</feature>
<evidence type="ECO:0000313" key="2">
    <source>
        <dbReference type="EMBL" id="THG41563.1"/>
    </source>
</evidence>
<name>A0ABY2QKR7_9SPHN</name>
<reference evidence="2 3" key="1">
    <citation type="submission" date="2019-04" db="EMBL/GenBank/DDBJ databases">
        <title>Microbes associate with the intestines of laboratory mice.</title>
        <authorList>
            <person name="Navarre W."/>
            <person name="Wong E."/>
            <person name="Huang K.C."/>
            <person name="Tropini C."/>
            <person name="Ng K."/>
            <person name="Yu B."/>
        </authorList>
    </citation>
    <scope>NUCLEOTIDE SEQUENCE [LARGE SCALE GENOMIC DNA]</scope>
    <source>
        <strain evidence="2 3">NM83_B4-11</strain>
    </source>
</reference>
<feature type="region of interest" description="Disordered" evidence="1">
    <location>
        <begin position="22"/>
        <end position="78"/>
    </location>
</feature>
<dbReference type="EMBL" id="SSTI01000002">
    <property type="protein sequence ID" value="THG41563.1"/>
    <property type="molecule type" value="Genomic_DNA"/>
</dbReference>
<proteinExistence type="predicted"/>
<gene>
    <name evidence="2" type="ORF">E5988_03375</name>
</gene>
<protein>
    <recommendedName>
        <fullName evidence="4">Argininosuccinate lyase</fullName>
    </recommendedName>
</protein>
<dbReference type="Proteomes" id="UP000308038">
    <property type="component" value="Unassembled WGS sequence"/>
</dbReference>
<feature type="compositionally biased region" description="Basic and acidic residues" evidence="1">
    <location>
        <begin position="56"/>
        <end position="78"/>
    </location>
</feature>
<comment type="caution">
    <text evidence="2">The sequence shown here is derived from an EMBL/GenBank/DDBJ whole genome shotgun (WGS) entry which is preliminary data.</text>
</comment>
<sequence>MKAVVLLAGTLLLAACGSSRGLRPAEGEHLPVAPYGATATPTPADLLTPSPQARPGRSDEVLRNSEQRRSDEFDLPPR</sequence>
<dbReference type="RefSeq" id="WP_046407832.1">
    <property type="nucleotide sequence ID" value="NZ_SSTI01000002.1"/>
</dbReference>
<evidence type="ECO:0000256" key="1">
    <source>
        <dbReference type="SAM" id="MobiDB-lite"/>
    </source>
</evidence>
<evidence type="ECO:0000313" key="3">
    <source>
        <dbReference type="Proteomes" id="UP000308038"/>
    </source>
</evidence>
<organism evidence="2 3">
    <name type="scientific">Sphingomonas olei</name>
    <dbReference type="NCBI Taxonomy" id="1886787"/>
    <lineage>
        <taxon>Bacteria</taxon>
        <taxon>Pseudomonadati</taxon>
        <taxon>Pseudomonadota</taxon>
        <taxon>Alphaproteobacteria</taxon>
        <taxon>Sphingomonadales</taxon>
        <taxon>Sphingomonadaceae</taxon>
        <taxon>Sphingomonas</taxon>
    </lineage>
</organism>
<accession>A0ABY2QKR7</accession>